<proteinExistence type="predicted"/>
<organism evidence="1">
    <name type="scientific">marine sediment metagenome</name>
    <dbReference type="NCBI Taxonomy" id="412755"/>
    <lineage>
        <taxon>unclassified sequences</taxon>
        <taxon>metagenomes</taxon>
        <taxon>ecological metagenomes</taxon>
    </lineage>
</organism>
<sequence>MGFKKRMICILFILIFSALVPLSLHPGTYDLNVIDTPKTHTSYKGDLRFDFTMYDRGGILGSAVLAITDFAFLGVYFDIGQVIGSEPMEWNQPGVLARFLVSDGSTFLPQIAIGYSYFMRGEINKVNGVTVNGLYVVGSSSFFLAGNEQSFTYGIRYPIIPLSYSMPEHMSVFIGVDMEFSPVFGMKGEIENVKFSTEWWYNAYYNFAFDFNIVDMINMSVEFKYSPSINTLIRLLRIGYTTQF</sequence>
<accession>A0A0F9F8M1</accession>
<reference evidence="1" key="1">
    <citation type="journal article" date="2015" name="Nature">
        <title>Complex archaea that bridge the gap between prokaryotes and eukaryotes.</title>
        <authorList>
            <person name="Spang A."/>
            <person name="Saw J.H."/>
            <person name="Jorgensen S.L."/>
            <person name="Zaremba-Niedzwiedzka K."/>
            <person name="Martijn J."/>
            <person name="Lind A.E."/>
            <person name="van Eijk R."/>
            <person name="Schleper C."/>
            <person name="Guy L."/>
            <person name="Ettema T.J."/>
        </authorList>
    </citation>
    <scope>NUCLEOTIDE SEQUENCE</scope>
</reference>
<name>A0A0F9F8M1_9ZZZZ</name>
<dbReference type="EMBL" id="LAZR01024534">
    <property type="protein sequence ID" value="KKL74816.1"/>
    <property type="molecule type" value="Genomic_DNA"/>
</dbReference>
<evidence type="ECO:0000313" key="1">
    <source>
        <dbReference type="EMBL" id="KKL74816.1"/>
    </source>
</evidence>
<comment type="caution">
    <text evidence="1">The sequence shown here is derived from an EMBL/GenBank/DDBJ whole genome shotgun (WGS) entry which is preliminary data.</text>
</comment>
<gene>
    <name evidence="1" type="ORF">LCGC14_2061090</name>
</gene>
<protein>
    <submittedName>
        <fullName evidence="1">Uncharacterized protein</fullName>
    </submittedName>
</protein>
<dbReference type="AlphaFoldDB" id="A0A0F9F8M1"/>